<evidence type="ECO:0000256" key="5">
    <source>
        <dbReference type="RuleBase" id="RU004404"/>
    </source>
</evidence>
<dbReference type="SMART" id="SM00245">
    <property type="entry name" value="TSPc"/>
    <property type="match status" value="1"/>
</dbReference>
<dbReference type="InterPro" id="IPR029045">
    <property type="entry name" value="ClpP/crotonase-like_dom_sf"/>
</dbReference>
<name>A0A2H0NBY1_9BACT</name>
<evidence type="ECO:0000259" key="7">
    <source>
        <dbReference type="PROSITE" id="PS50106"/>
    </source>
</evidence>
<evidence type="ECO:0000313" key="8">
    <source>
        <dbReference type="EMBL" id="PIR06393.1"/>
    </source>
</evidence>
<evidence type="ECO:0000256" key="2">
    <source>
        <dbReference type="ARBA" id="ARBA00022670"/>
    </source>
</evidence>
<feature type="signal peptide" evidence="6">
    <location>
        <begin position="1"/>
        <end position="23"/>
    </location>
</feature>
<dbReference type="SUPFAM" id="SSF52096">
    <property type="entry name" value="ClpP/crotonase"/>
    <property type="match status" value="1"/>
</dbReference>
<reference evidence="8 9" key="1">
    <citation type="submission" date="2017-09" db="EMBL/GenBank/DDBJ databases">
        <title>Depth-based differentiation of microbial function through sediment-hosted aquifers and enrichment of novel symbionts in the deep terrestrial subsurface.</title>
        <authorList>
            <person name="Probst A.J."/>
            <person name="Ladd B."/>
            <person name="Jarett J.K."/>
            <person name="Geller-Mcgrath D.E."/>
            <person name="Sieber C.M."/>
            <person name="Emerson J.B."/>
            <person name="Anantharaman K."/>
            <person name="Thomas B.C."/>
            <person name="Malmstrom R."/>
            <person name="Stieglmeier M."/>
            <person name="Klingl A."/>
            <person name="Woyke T."/>
            <person name="Ryan C.M."/>
            <person name="Banfield J.F."/>
        </authorList>
    </citation>
    <scope>NUCLEOTIDE SEQUENCE [LARGE SCALE GENOMIC DNA]</scope>
    <source>
        <strain evidence="8">CG11_big_fil_rev_8_21_14_0_20_36_20</strain>
    </source>
</reference>
<dbReference type="InterPro" id="IPR004447">
    <property type="entry name" value="Peptidase_S41A"/>
</dbReference>
<evidence type="ECO:0000313" key="9">
    <source>
        <dbReference type="Proteomes" id="UP000230564"/>
    </source>
</evidence>
<comment type="similarity">
    <text evidence="1 5">Belongs to the peptidase S41A family.</text>
</comment>
<dbReference type="GO" id="GO:0008236">
    <property type="term" value="F:serine-type peptidase activity"/>
    <property type="evidence" value="ECO:0007669"/>
    <property type="project" value="UniProtKB-KW"/>
</dbReference>
<dbReference type="InterPro" id="IPR005151">
    <property type="entry name" value="Tail-specific_protease"/>
</dbReference>
<dbReference type="CDD" id="cd06782">
    <property type="entry name" value="cpPDZ_CPP-like"/>
    <property type="match status" value="1"/>
</dbReference>
<accession>A0A2H0NBY1</accession>
<dbReference type="InterPro" id="IPR036034">
    <property type="entry name" value="PDZ_sf"/>
</dbReference>
<evidence type="ECO:0000256" key="4">
    <source>
        <dbReference type="ARBA" id="ARBA00022825"/>
    </source>
</evidence>
<sequence>MKKFIFLFTFVVLFIGFAQKIQAATIIAVDADTLKSRYAGSIVVEDTGFAKQYWYVEPKSQERYLLKDGVSVSRLLKTFATGIKNNDLNKIATSTASVNVDYQLTAQMRGQLLLQVEEDGQAWYLNPLDNYRYKIDNGFKGLKTLKNLALEINPGKLAVIPIVDNLNFEPLTNNNPNFPMYWEIQNILKDDYYKAEEVNNKQLFYGSLEGMVQSLGDPYTEFFSPQQKKEFDNQMQGSLEGIGAMVEQLNKTVVIISPLSGSPAEKVGLQPQDQILEANHIDLRGLTLDDSISLIKGPSGTEVLLKIYRPATQETFEVSIIREKINIPLVIGKKLDNNIAYFKISMFSLDLKASFEKIKNNTIDENTKGIIIDLRNNPGGYTSAAIDLADYWLPAGELILQEKYPDLLYQFSSRLDQEIKLPTVILVNNGTASSAEIFTSALSEHNLAKIVGQTTFGKGTGQTLLSFADGSALKYTVFEWLTPNGISLEENGITPDYLLENNSIQDQQLEKAKELLR</sequence>
<dbReference type="Gene3D" id="2.30.42.10">
    <property type="match status" value="1"/>
</dbReference>
<proteinExistence type="inferred from homology"/>
<dbReference type="PROSITE" id="PS50106">
    <property type="entry name" value="PDZ"/>
    <property type="match status" value="1"/>
</dbReference>
<dbReference type="Gene3D" id="3.30.750.44">
    <property type="match status" value="1"/>
</dbReference>
<dbReference type="SMART" id="SM00228">
    <property type="entry name" value="PDZ"/>
    <property type="match status" value="1"/>
</dbReference>
<dbReference type="SUPFAM" id="SSF50156">
    <property type="entry name" value="PDZ domain-like"/>
    <property type="match status" value="1"/>
</dbReference>
<dbReference type="InterPro" id="IPR001478">
    <property type="entry name" value="PDZ"/>
</dbReference>
<feature type="domain" description="PDZ" evidence="7">
    <location>
        <begin position="228"/>
        <end position="310"/>
    </location>
</feature>
<dbReference type="Proteomes" id="UP000230564">
    <property type="component" value="Unassembled WGS sequence"/>
</dbReference>
<dbReference type="Pfam" id="PF03572">
    <property type="entry name" value="Peptidase_S41"/>
    <property type="match status" value="1"/>
</dbReference>
<dbReference type="Pfam" id="PF00595">
    <property type="entry name" value="PDZ"/>
    <property type="match status" value="1"/>
</dbReference>
<keyword evidence="3 5" id="KW-0378">Hydrolase</keyword>
<dbReference type="GO" id="GO:0007165">
    <property type="term" value="P:signal transduction"/>
    <property type="evidence" value="ECO:0007669"/>
    <property type="project" value="TreeGrafter"/>
</dbReference>
<dbReference type="EMBL" id="PCWQ01000013">
    <property type="protein sequence ID" value="PIR06393.1"/>
    <property type="molecule type" value="Genomic_DNA"/>
</dbReference>
<dbReference type="GO" id="GO:0004175">
    <property type="term" value="F:endopeptidase activity"/>
    <property type="evidence" value="ECO:0007669"/>
    <property type="project" value="TreeGrafter"/>
</dbReference>
<dbReference type="NCBIfam" id="TIGR00225">
    <property type="entry name" value="prc"/>
    <property type="match status" value="1"/>
</dbReference>
<dbReference type="GO" id="GO:0006508">
    <property type="term" value="P:proteolysis"/>
    <property type="evidence" value="ECO:0007669"/>
    <property type="project" value="UniProtKB-KW"/>
</dbReference>
<evidence type="ECO:0000256" key="1">
    <source>
        <dbReference type="ARBA" id="ARBA00009179"/>
    </source>
</evidence>
<dbReference type="GO" id="GO:0030288">
    <property type="term" value="C:outer membrane-bounded periplasmic space"/>
    <property type="evidence" value="ECO:0007669"/>
    <property type="project" value="TreeGrafter"/>
</dbReference>
<dbReference type="PANTHER" id="PTHR32060:SF30">
    <property type="entry name" value="CARBOXY-TERMINAL PROCESSING PROTEASE CTPA"/>
    <property type="match status" value="1"/>
</dbReference>
<dbReference type="FunFam" id="2.30.42.10:FF:000063">
    <property type="entry name" value="Peptidase, S41 family"/>
    <property type="match status" value="1"/>
</dbReference>
<gene>
    <name evidence="8" type="ORF">COV55_03865</name>
</gene>
<keyword evidence="6" id="KW-0732">Signal</keyword>
<keyword evidence="2 5" id="KW-0645">Protease</keyword>
<dbReference type="Gene3D" id="3.90.226.10">
    <property type="entry name" value="2-enoyl-CoA Hydratase, Chain A, domain 1"/>
    <property type="match status" value="1"/>
</dbReference>
<evidence type="ECO:0000256" key="3">
    <source>
        <dbReference type="ARBA" id="ARBA00022801"/>
    </source>
</evidence>
<protein>
    <recommendedName>
        <fullName evidence="7">PDZ domain-containing protein</fullName>
    </recommendedName>
</protein>
<organism evidence="8 9">
    <name type="scientific">Candidatus Komeilibacteria bacterium CG11_big_fil_rev_8_21_14_0_20_36_20</name>
    <dbReference type="NCBI Taxonomy" id="1974477"/>
    <lineage>
        <taxon>Bacteria</taxon>
        <taxon>Candidatus Komeiliibacteriota</taxon>
    </lineage>
</organism>
<comment type="caution">
    <text evidence="8">The sequence shown here is derived from an EMBL/GenBank/DDBJ whole genome shotgun (WGS) entry which is preliminary data.</text>
</comment>
<dbReference type="AlphaFoldDB" id="A0A2H0NBY1"/>
<keyword evidence="4 5" id="KW-0720">Serine protease</keyword>
<dbReference type="PANTHER" id="PTHR32060">
    <property type="entry name" value="TAIL-SPECIFIC PROTEASE"/>
    <property type="match status" value="1"/>
</dbReference>
<dbReference type="CDD" id="cd07560">
    <property type="entry name" value="Peptidase_S41_CPP"/>
    <property type="match status" value="1"/>
</dbReference>
<evidence type="ECO:0000256" key="6">
    <source>
        <dbReference type="SAM" id="SignalP"/>
    </source>
</evidence>
<feature type="chain" id="PRO_5013735732" description="PDZ domain-containing protein" evidence="6">
    <location>
        <begin position="24"/>
        <end position="517"/>
    </location>
</feature>